<feature type="region of interest" description="Disordered" evidence="5">
    <location>
        <begin position="455"/>
        <end position="475"/>
    </location>
</feature>
<dbReference type="AlphaFoldDB" id="A0AAN8S6J8"/>
<dbReference type="GO" id="GO:0030145">
    <property type="term" value="F:manganese ion binding"/>
    <property type="evidence" value="ECO:0007669"/>
    <property type="project" value="InterPro"/>
</dbReference>
<keyword evidence="4" id="KW-0378">Hydrolase</keyword>
<dbReference type="GO" id="GO:0006508">
    <property type="term" value="P:proteolysis"/>
    <property type="evidence" value="ECO:0007669"/>
    <property type="project" value="UniProtKB-KW"/>
</dbReference>
<dbReference type="PRINTS" id="PR00481">
    <property type="entry name" value="LAMNOPPTDASE"/>
</dbReference>
<evidence type="ECO:0000259" key="6">
    <source>
        <dbReference type="PROSITE" id="PS00631"/>
    </source>
</evidence>
<protein>
    <recommendedName>
        <fullName evidence="6">Cytosol aminopeptidase domain-containing protein</fullName>
    </recommendedName>
</protein>
<dbReference type="EMBL" id="JAWJWE010000006">
    <property type="protein sequence ID" value="KAK6633134.1"/>
    <property type="molecule type" value="Genomic_DNA"/>
</dbReference>
<dbReference type="GO" id="GO:0005737">
    <property type="term" value="C:cytoplasm"/>
    <property type="evidence" value="ECO:0007669"/>
    <property type="project" value="InterPro"/>
</dbReference>
<dbReference type="SUPFAM" id="SSF53187">
    <property type="entry name" value="Zn-dependent exopeptidases"/>
    <property type="match status" value="1"/>
</dbReference>
<dbReference type="PROSITE" id="PS00631">
    <property type="entry name" value="CYTOSOL_AP"/>
    <property type="match status" value="1"/>
</dbReference>
<dbReference type="Pfam" id="PF00883">
    <property type="entry name" value="Peptidase_M17"/>
    <property type="match status" value="1"/>
</dbReference>
<accession>A0AAN8S6J8</accession>
<evidence type="ECO:0000256" key="1">
    <source>
        <dbReference type="ARBA" id="ARBA00009528"/>
    </source>
</evidence>
<name>A0AAN8S6J8_POLSC</name>
<evidence type="ECO:0000313" key="8">
    <source>
        <dbReference type="Proteomes" id="UP001372834"/>
    </source>
</evidence>
<comment type="caution">
    <text evidence="7">The sequence shown here is derived from an EMBL/GenBank/DDBJ whole genome shotgun (WGS) entry which is preliminary data.</text>
</comment>
<evidence type="ECO:0000256" key="5">
    <source>
        <dbReference type="SAM" id="MobiDB-lite"/>
    </source>
</evidence>
<evidence type="ECO:0000256" key="3">
    <source>
        <dbReference type="ARBA" id="ARBA00022670"/>
    </source>
</evidence>
<gene>
    <name evidence="7" type="ORF">RUM43_012878</name>
</gene>
<keyword evidence="3" id="KW-0645">Protease</keyword>
<proteinExistence type="inferred from homology"/>
<dbReference type="PANTHER" id="PTHR11963">
    <property type="entry name" value="LEUCINE AMINOPEPTIDASE-RELATED"/>
    <property type="match status" value="1"/>
</dbReference>
<dbReference type="Gene3D" id="3.40.630.10">
    <property type="entry name" value="Zn peptidases"/>
    <property type="match status" value="1"/>
</dbReference>
<organism evidence="7 8">
    <name type="scientific">Polyplax serrata</name>
    <name type="common">Common mouse louse</name>
    <dbReference type="NCBI Taxonomy" id="468196"/>
    <lineage>
        <taxon>Eukaryota</taxon>
        <taxon>Metazoa</taxon>
        <taxon>Ecdysozoa</taxon>
        <taxon>Arthropoda</taxon>
        <taxon>Hexapoda</taxon>
        <taxon>Insecta</taxon>
        <taxon>Pterygota</taxon>
        <taxon>Neoptera</taxon>
        <taxon>Paraneoptera</taxon>
        <taxon>Psocodea</taxon>
        <taxon>Troctomorpha</taxon>
        <taxon>Phthiraptera</taxon>
        <taxon>Anoplura</taxon>
        <taxon>Polyplacidae</taxon>
        <taxon>Polyplax</taxon>
    </lineage>
</organism>
<evidence type="ECO:0000256" key="4">
    <source>
        <dbReference type="ARBA" id="ARBA00022801"/>
    </source>
</evidence>
<dbReference type="InterPro" id="IPR011356">
    <property type="entry name" value="Leucine_aapep/pepB"/>
</dbReference>
<dbReference type="Proteomes" id="UP001372834">
    <property type="component" value="Unassembled WGS sequence"/>
</dbReference>
<dbReference type="GO" id="GO:0070006">
    <property type="term" value="F:metalloaminopeptidase activity"/>
    <property type="evidence" value="ECO:0007669"/>
    <property type="project" value="InterPro"/>
</dbReference>
<sequence>MCDAVQTDNIHSLLGFPLKVARDGLSSPGVDGIIYISSDSPFTSTHTALSTVLKSHEQIDNGFNSNVSVIPVNLPAEDGIKVIRFVLLGRLVYSPVSNLSDYDDVRSYSEAAARGVKRALKAGLKDPLLVLPTSQRFAESQMVTLLGALETLYVPIQIREDVPEKKCKIKSLTVWSENENSLAELLQLVEVLESGRVVSRDIGSGDPERMAAPRVEEYVRKLFENSHVSMTVVSDLNVLAKEYPLFAAVNRAASVTPRHHGRIIYLTYEPEGQVTRTLGVVGKGITYDTGGADIKTNGIMVGMSRDKCGAAAVAGLMHIVSKLRPNNIRVIGAMCLARNSAGENAYVADEVITARSKARVRVNNTDAEGRMVMADVLCKVKEDVLKFDNVHLVTIATLTGHAVRSVGPYTIAMDNSVAKTTREAYKLQEAGNEIGDPLEVSVIRREDFAHHKGSWEGDDVNQCNKESASKTQRGHQGPAAFLIMASGLDKHGLTSSHPLSYSHLDIAGSAGDIPLEPTASPVLTLYSAYIKEYL</sequence>
<dbReference type="PANTHER" id="PTHR11963:SF48">
    <property type="entry name" value="DIPEPTIDASE B, ISOFORM A"/>
    <property type="match status" value="1"/>
</dbReference>
<dbReference type="InterPro" id="IPR000819">
    <property type="entry name" value="Peptidase_M17_C"/>
</dbReference>
<feature type="domain" description="Cytosol aminopeptidase" evidence="6">
    <location>
        <begin position="364"/>
        <end position="371"/>
    </location>
</feature>
<evidence type="ECO:0000256" key="2">
    <source>
        <dbReference type="ARBA" id="ARBA00022438"/>
    </source>
</evidence>
<evidence type="ECO:0000313" key="7">
    <source>
        <dbReference type="EMBL" id="KAK6633134.1"/>
    </source>
</evidence>
<feature type="compositionally biased region" description="Polar residues" evidence="5">
    <location>
        <begin position="461"/>
        <end position="471"/>
    </location>
</feature>
<keyword evidence="2" id="KW-0031">Aminopeptidase</keyword>
<comment type="similarity">
    <text evidence="1">Belongs to the peptidase M17 family.</text>
</comment>
<reference evidence="7 8" key="1">
    <citation type="submission" date="2023-10" db="EMBL/GenBank/DDBJ databases">
        <title>Genomes of two closely related lineages of the louse Polyplax serrata with different host specificities.</title>
        <authorList>
            <person name="Martinu J."/>
            <person name="Tarabai H."/>
            <person name="Stefka J."/>
            <person name="Hypsa V."/>
        </authorList>
    </citation>
    <scope>NUCLEOTIDE SEQUENCE [LARGE SCALE GENOMIC DNA]</scope>
    <source>
        <strain evidence="7">HR10_N</strain>
    </source>
</reference>